<dbReference type="Gene3D" id="3.90.550.10">
    <property type="entry name" value="Spore Coat Polysaccharide Biosynthesis Protein SpsA, Chain A"/>
    <property type="match status" value="1"/>
</dbReference>
<reference evidence="14 15" key="1">
    <citation type="submission" date="2019-07" db="EMBL/GenBank/DDBJ databases">
        <title>Whole genome shotgun sequence of Staphylococcus piscifermentans NBRC 109625.</title>
        <authorList>
            <person name="Hosoyama A."/>
            <person name="Uohara A."/>
            <person name="Ohji S."/>
            <person name="Ichikawa N."/>
        </authorList>
    </citation>
    <scope>NUCLEOTIDE SEQUENCE [LARGE SCALE GENOMIC DNA]</scope>
    <source>
        <strain evidence="14 15">NBRC 109625</strain>
    </source>
</reference>
<dbReference type="InterPro" id="IPR001173">
    <property type="entry name" value="Glyco_trans_2-like"/>
</dbReference>
<feature type="transmembrane region" description="Helical" evidence="12">
    <location>
        <begin position="363"/>
        <end position="385"/>
    </location>
</feature>
<keyword evidence="8 12" id="KW-1133">Transmembrane helix</keyword>
<gene>
    <name evidence="14" type="primary">icaA</name>
    <name evidence="14" type="ORF">SPI02_16840</name>
</gene>
<evidence type="ECO:0000256" key="9">
    <source>
        <dbReference type="ARBA" id="ARBA00023136"/>
    </source>
</evidence>
<feature type="domain" description="Glycosyltransferase 2-like" evidence="13">
    <location>
        <begin position="48"/>
        <end position="213"/>
    </location>
</feature>
<evidence type="ECO:0000256" key="1">
    <source>
        <dbReference type="ARBA" id="ARBA00004651"/>
    </source>
</evidence>
<name>A0A239TEX9_9STAP</name>
<evidence type="ECO:0000313" key="15">
    <source>
        <dbReference type="Proteomes" id="UP000321736"/>
    </source>
</evidence>
<evidence type="ECO:0000256" key="3">
    <source>
        <dbReference type="ARBA" id="ARBA00017381"/>
    </source>
</evidence>
<comment type="subcellular location">
    <subcellularLocation>
        <location evidence="1 12">Cell membrane</location>
        <topology evidence="1 12">Multi-pass membrane protein</topology>
    </subcellularLocation>
</comment>
<keyword evidence="15" id="KW-1185">Reference proteome</keyword>
<evidence type="ECO:0000256" key="8">
    <source>
        <dbReference type="ARBA" id="ARBA00022989"/>
    </source>
</evidence>
<organism evidence="14 15">
    <name type="scientific">Staphylococcus piscifermentans</name>
    <dbReference type="NCBI Taxonomy" id="70258"/>
    <lineage>
        <taxon>Bacteria</taxon>
        <taxon>Bacillati</taxon>
        <taxon>Bacillota</taxon>
        <taxon>Bacilli</taxon>
        <taxon>Bacillales</taxon>
        <taxon>Staphylococcaceae</taxon>
        <taxon>Staphylococcus</taxon>
    </lineage>
</organism>
<dbReference type="GO" id="GO:0043708">
    <property type="term" value="P:cell adhesion involved in biofilm formation"/>
    <property type="evidence" value="ECO:0007669"/>
    <property type="project" value="InterPro"/>
</dbReference>
<dbReference type="InterPro" id="IPR029044">
    <property type="entry name" value="Nucleotide-diphossugar_trans"/>
</dbReference>
<dbReference type="InterPro" id="IPR023853">
    <property type="entry name" value="PGA_PgaC/IcaA"/>
</dbReference>
<feature type="transmembrane region" description="Helical" evidence="12">
    <location>
        <begin position="6"/>
        <end position="27"/>
    </location>
</feature>
<evidence type="ECO:0000259" key="13">
    <source>
        <dbReference type="Pfam" id="PF00535"/>
    </source>
</evidence>
<dbReference type="PANTHER" id="PTHR43630">
    <property type="entry name" value="POLY-BETA-1,6-N-ACETYL-D-GLUCOSAMINE SYNTHASE"/>
    <property type="match status" value="1"/>
</dbReference>
<dbReference type="RefSeq" id="WP_095102479.1">
    <property type="nucleotide sequence ID" value="NZ_BKAR01000020.1"/>
</dbReference>
<accession>A0A239TEX9</accession>
<keyword evidence="6 12" id="KW-0808">Transferase</keyword>
<keyword evidence="4 12" id="KW-1003">Cell membrane</keyword>
<comment type="function">
    <text evidence="10">N-acetylglucosaminyltransferase that catalyzes the polymerization of single monomer units of UDP-N-acetylglucosamine to produce the linear homomer poly-beta-1,6-N-acetyl-D-glucosamine (PNAG, also referred to as PIA), a biofilm adhesin polysaccharide. Requires IcaD for full activity.</text>
</comment>
<evidence type="ECO:0000256" key="11">
    <source>
        <dbReference type="NCBIfam" id="TIGR03937"/>
    </source>
</evidence>
<evidence type="ECO:0000256" key="10">
    <source>
        <dbReference type="ARBA" id="ARBA00024738"/>
    </source>
</evidence>
<evidence type="ECO:0000256" key="12">
    <source>
        <dbReference type="RuleBase" id="RU364028"/>
    </source>
</evidence>
<evidence type="ECO:0000256" key="4">
    <source>
        <dbReference type="ARBA" id="ARBA00022475"/>
    </source>
</evidence>
<keyword evidence="5 12" id="KW-0328">Glycosyltransferase</keyword>
<dbReference type="GO" id="GO:0008375">
    <property type="term" value="F:acetylglucosaminyltransferase activity"/>
    <property type="evidence" value="ECO:0007669"/>
    <property type="project" value="UniProtKB-UniRule"/>
</dbReference>
<dbReference type="NCBIfam" id="TIGR03937">
    <property type="entry name" value="PgaC_IcaA"/>
    <property type="match status" value="1"/>
</dbReference>
<dbReference type="OrthoDB" id="9766299at2"/>
<dbReference type="PANTHER" id="PTHR43630:SF1">
    <property type="entry name" value="POLY-BETA-1,6-N-ACETYL-D-GLUCOSAMINE SYNTHASE"/>
    <property type="match status" value="1"/>
</dbReference>
<feature type="transmembrane region" description="Helical" evidence="12">
    <location>
        <begin position="288"/>
        <end position="313"/>
    </location>
</feature>
<dbReference type="GO" id="GO:0005886">
    <property type="term" value="C:plasma membrane"/>
    <property type="evidence" value="ECO:0007669"/>
    <property type="project" value="UniProtKB-SubCell"/>
</dbReference>
<proteinExistence type="inferred from homology"/>
<dbReference type="EMBL" id="BKAR01000020">
    <property type="protein sequence ID" value="GEP85099.1"/>
    <property type="molecule type" value="Genomic_DNA"/>
</dbReference>
<dbReference type="Pfam" id="PF00535">
    <property type="entry name" value="Glycos_transf_2"/>
    <property type="match status" value="1"/>
</dbReference>
<keyword evidence="7 12" id="KW-0812">Transmembrane</keyword>
<comment type="similarity">
    <text evidence="2 12">Belongs to the glycosyltransferase 2 family.</text>
</comment>
<keyword evidence="9 12" id="KW-0472">Membrane</keyword>
<dbReference type="Proteomes" id="UP000321736">
    <property type="component" value="Unassembled WGS sequence"/>
</dbReference>
<evidence type="ECO:0000256" key="2">
    <source>
        <dbReference type="ARBA" id="ARBA00006739"/>
    </source>
</evidence>
<evidence type="ECO:0000313" key="14">
    <source>
        <dbReference type="EMBL" id="GEP85099.1"/>
    </source>
</evidence>
<dbReference type="AlphaFoldDB" id="A0A239TEX9"/>
<feature type="transmembrane region" description="Helical" evidence="12">
    <location>
        <begin position="325"/>
        <end position="351"/>
    </location>
</feature>
<dbReference type="SUPFAM" id="SSF53448">
    <property type="entry name" value="Nucleotide-diphospho-sugar transferases"/>
    <property type="match status" value="1"/>
</dbReference>
<protein>
    <recommendedName>
        <fullName evidence="3 11">Poly-beta-1,6-N-acetyl-D-glucosamine synthase</fullName>
        <shortName evidence="12">Poly-beta-1,6-GlcNAc synthase</shortName>
        <ecNumber evidence="12">2.4.1.-</ecNumber>
    </recommendedName>
</protein>
<dbReference type="EC" id="2.4.1.-" evidence="12"/>
<evidence type="ECO:0000256" key="5">
    <source>
        <dbReference type="ARBA" id="ARBA00022676"/>
    </source>
</evidence>
<evidence type="ECO:0000256" key="6">
    <source>
        <dbReference type="ARBA" id="ARBA00022679"/>
    </source>
</evidence>
<dbReference type="CDD" id="cd06423">
    <property type="entry name" value="CESA_like"/>
    <property type="match status" value="1"/>
</dbReference>
<comment type="caution">
    <text evidence="14">The sequence shown here is derived from an EMBL/GenBank/DDBJ whole genome shotgun (WGS) entry which is preliminary data.</text>
</comment>
<sequence length="409" mass="47017">MKIFSLLLTYPLFMSLYWIVGTIYYAVFKEIKLKKLPNYDNQTEGITFLIPCYNEEETIEDTIKSILELRFPLKEVIVINDGSSDNSEKVVMDLQEKLDFTFVNLKENNGKANALNEGIKHATYKYIMGIDADTIVDEDAPYFMIESFKHDPKLAAVTGNPRIRNKSSILGKIQAIEYASMVGSIKRAQSIAGKINTISGVFTLFRKEAIIQVGGWDIDMITEDIAISWKFHLNGWRIKYEPRALCWMLVPETIGGLWKQRIRWAQGGQEVLIRDFKQSLKTFNLAQYLLLFEQTVSLLWVYSVVILLALSVINTDFLDISFLQYQFTIIILSALLLTFINTIQFAISLFIDSAYEKINLFTIIFLSWYPTLYWVLNALVAIFAFPKALKRKKGAYATWSSPDRGNIKR</sequence>
<evidence type="ECO:0000256" key="7">
    <source>
        <dbReference type="ARBA" id="ARBA00022692"/>
    </source>
</evidence>